<dbReference type="PROSITE" id="PS50995">
    <property type="entry name" value="HTH_MARR_2"/>
    <property type="match status" value="1"/>
</dbReference>
<dbReference type="PRINTS" id="PR00598">
    <property type="entry name" value="HTHMARR"/>
</dbReference>
<evidence type="ECO:0000256" key="3">
    <source>
        <dbReference type="ARBA" id="ARBA00023163"/>
    </source>
</evidence>
<protein>
    <submittedName>
        <fullName evidence="5">MarR family transcriptional regulator</fullName>
    </submittedName>
</protein>
<evidence type="ECO:0000313" key="6">
    <source>
        <dbReference type="Proteomes" id="UP001518990"/>
    </source>
</evidence>
<comment type="caution">
    <text evidence="5">The sequence shown here is derived from an EMBL/GenBank/DDBJ whole genome shotgun (WGS) entry which is preliminary data.</text>
</comment>
<dbReference type="InterPro" id="IPR036388">
    <property type="entry name" value="WH-like_DNA-bd_sf"/>
</dbReference>
<gene>
    <name evidence="5" type="ORF">IAI60_20885</name>
</gene>
<keyword evidence="6" id="KW-1185">Reference proteome</keyword>
<evidence type="ECO:0000259" key="4">
    <source>
        <dbReference type="PROSITE" id="PS50995"/>
    </source>
</evidence>
<proteinExistence type="predicted"/>
<dbReference type="InterPro" id="IPR039422">
    <property type="entry name" value="MarR/SlyA-like"/>
</dbReference>
<dbReference type="InterPro" id="IPR036390">
    <property type="entry name" value="WH_DNA-bd_sf"/>
</dbReference>
<feature type="domain" description="HTH marR-type" evidence="4">
    <location>
        <begin position="1"/>
        <end position="127"/>
    </location>
</feature>
<organism evidence="5 6">
    <name type="scientific">Roseomonas marmotae</name>
    <dbReference type="NCBI Taxonomy" id="2768161"/>
    <lineage>
        <taxon>Bacteria</taxon>
        <taxon>Pseudomonadati</taxon>
        <taxon>Pseudomonadota</taxon>
        <taxon>Alphaproteobacteria</taxon>
        <taxon>Acetobacterales</taxon>
        <taxon>Roseomonadaceae</taxon>
        <taxon>Roseomonas</taxon>
    </lineage>
</organism>
<evidence type="ECO:0000256" key="2">
    <source>
        <dbReference type="ARBA" id="ARBA00023125"/>
    </source>
</evidence>
<dbReference type="Gene3D" id="1.10.10.10">
    <property type="entry name" value="Winged helix-like DNA-binding domain superfamily/Winged helix DNA-binding domain"/>
    <property type="match status" value="1"/>
</dbReference>
<dbReference type="Proteomes" id="UP001518990">
    <property type="component" value="Unassembled WGS sequence"/>
</dbReference>
<accession>A0ABS3KHW5</accession>
<name>A0ABS3KHW5_9PROT</name>
<keyword evidence="3" id="KW-0804">Transcription</keyword>
<keyword evidence="2" id="KW-0238">DNA-binding</keyword>
<dbReference type="PROSITE" id="PS01117">
    <property type="entry name" value="HTH_MARR_1"/>
    <property type="match status" value="1"/>
</dbReference>
<dbReference type="SUPFAM" id="SSF46785">
    <property type="entry name" value="Winged helix' DNA-binding domain"/>
    <property type="match status" value="1"/>
</dbReference>
<dbReference type="PANTHER" id="PTHR33164:SF64">
    <property type="entry name" value="TRANSCRIPTIONAL REGULATOR SLYA"/>
    <property type="match status" value="1"/>
</dbReference>
<sequence>MRRVFFRWRGCFDAELRASGQTLARARVLALLAHERDGMPQRELAAQLSIENPTLVRLLDGLERQGLVARLPEAGDRRAKRVALTAAAAPVAAEVTGISEGLRARVLAGIDEAELATALKVLRAISANLDALAGEAGR</sequence>
<evidence type="ECO:0000256" key="1">
    <source>
        <dbReference type="ARBA" id="ARBA00023015"/>
    </source>
</evidence>
<dbReference type="EMBL" id="JACTNF010000040">
    <property type="protein sequence ID" value="MBO1077066.1"/>
    <property type="molecule type" value="Genomic_DNA"/>
</dbReference>
<dbReference type="Pfam" id="PF01047">
    <property type="entry name" value="MarR"/>
    <property type="match status" value="1"/>
</dbReference>
<dbReference type="InterPro" id="IPR023187">
    <property type="entry name" value="Tscrpt_reg_MarR-type_CS"/>
</dbReference>
<dbReference type="InterPro" id="IPR000835">
    <property type="entry name" value="HTH_MarR-typ"/>
</dbReference>
<evidence type="ECO:0000313" key="5">
    <source>
        <dbReference type="EMBL" id="MBO1077066.1"/>
    </source>
</evidence>
<keyword evidence="1" id="KW-0805">Transcription regulation</keyword>
<reference evidence="5 6" key="1">
    <citation type="submission" date="2020-09" db="EMBL/GenBank/DDBJ databases">
        <title>Roseomonas.</title>
        <authorList>
            <person name="Zhu W."/>
        </authorList>
    </citation>
    <scope>NUCLEOTIDE SEQUENCE [LARGE SCALE GENOMIC DNA]</scope>
    <source>
        <strain evidence="5 6">1311</strain>
    </source>
</reference>
<dbReference type="SMART" id="SM00347">
    <property type="entry name" value="HTH_MARR"/>
    <property type="match status" value="1"/>
</dbReference>
<dbReference type="PANTHER" id="PTHR33164">
    <property type="entry name" value="TRANSCRIPTIONAL REGULATOR, MARR FAMILY"/>
    <property type="match status" value="1"/>
</dbReference>